<dbReference type="EMBL" id="CP134879">
    <property type="protein sequence ID" value="WNM24714.1"/>
    <property type="molecule type" value="Genomic_DNA"/>
</dbReference>
<dbReference type="GO" id="GO:0016747">
    <property type="term" value="F:acyltransferase activity, transferring groups other than amino-acyl groups"/>
    <property type="evidence" value="ECO:0007669"/>
    <property type="project" value="InterPro"/>
</dbReference>
<evidence type="ECO:0000313" key="4">
    <source>
        <dbReference type="EMBL" id="WNM24714.1"/>
    </source>
</evidence>
<dbReference type="Proteomes" id="UP001304125">
    <property type="component" value="Chromosome"/>
</dbReference>
<dbReference type="Gene3D" id="3.40.50.300">
    <property type="entry name" value="P-loop containing nucleotide triphosphate hydrolases"/>
    <property type="match status" value="1"/>
</dbReference>
<dbReference type="AlphaFoldDB" id="A0AA96F6W8"/>
<accession>A0AA96F6W8</accession>
<dbReference type="PROSITE" id="PS51186">
    <property type="entry name" value="GNAT"/>
    <property type="match status" value="1"/>
</dbReference>
<dbReference type="PANTHER" id="PTHR43877">
    <property type="entry name" value="AMINOALKYLPHOSPHONATE N-ACETYLTRANSFERASE-RELATED-RELATED"/>
    <property type="match status" value="1"/>
</dbReference>
<sequence length="325" mass="35845">MITIREVEPDDPEALALWDEQQQELAERYDAPDLELETRFSSLLVSLVGYSDDEAVATVVLRWSPHHEDGAVEVKRLYVKPDHRGHGHSRALMGVAESFARRAGATRLVLETGDQQPEALSLYDSIGYTRIAGYGEWKDDEGTLCYGRTLPTRLLIVNGTIGAGKTAVAAGVLDALGDRGARVAFLDADAVCQAAPARESDPYHQELLFAAMSRLAPLYRQRGYGCVVVARVVEAPEDRARWSLAFASEVGAPEVVVARVTAPLDERRARIDVREPEGRWRDWAHARTVELDDVLETQALDDVVVENSGRSARDTAEELLAEIGW</sequence>
<proteinExistence type="predicted"/>
<keyword evidence="2 4" id="KW-0012">Acyltransferase</keyword>
<dbReference type="CDD" id="cd01983">
    <property type="entry name" value="SIMIBI"/>
    <property type="match status" value="1"/>
</dbReference>
<dbReference type="Pfam" id="PF13671">
    <property type="entry name" value="AAA_33"/>
    <property type="match status" value="1"/>
</dbReference>
<dbReference type="InterPro" id="IPR000182">
    <property type="entry name" value="GNAT_dom"/>
</dbReference>
<dbReference type="SUPFAM" id="SSF55729">
    <property type="entry name" value="Acyl-CoA N-acyltransferases (Nat)"/>
    <property type="match status" value="1"/>
</dbReference>
<dbReference type="Pfam" id="PF00583">
    <property type="entry name" value="Acetyltransf_1"/>
    <property type="match status" value="1"/>
</dbReference>
<dbReference type="SUPFAM" id="SSF52540">
    <property type="entry name" value="P-loop containing nucleoside triphosphate hydrolases"/>
    <property type="match status" value="1"/>
</dbReference>
<organism evidence="4 5">
    <name type="scientific">Demequina capsici</name>
    <dbReference type="NCBI Taxonomy" id="3075620"/>
    <lineage>
        <taxon>Bacteria</taxon>
        <taxon>Bacillati</taxon>
        <taxon>Actinomycetota</taxon>
        <taxon>Actinomycetes</taxon>
        <taxon>Micrococcales</taxon>
        <taxon>Demequinaceae</taxon>
        <taxon>Demequina</taxon>
    </lineage>
</organism>
<evidence type="ECO:0000256" key="2">
    <source>
        <dbReference type="ARBA" id="ARBA00023315"/>
    </source>
</evidence>
<dbReference type="EC" id="2.3.1.-" evidence="4"/>
<dbReference type="InterPro" id="IPR016181">
    <property type="entry name" value="Acyl_CoA_acyltransferase"/>
</dbReference>
<dbReference type="RefSeq" id="WP_313498865.1">
    <property type="nucleotide sequence ID" value="NZ_CP134879.1"/>
</dbReference>
<protein>
    <submittedName>
        <fullName evidence="4">GNAT family N-acetyltransferase</fullName>
        <ecNumber evidence="4">2.3.1.-</ecNumber>
    </submittedName>
</protein>
<keyword evidence="1 4" id="KW-0808">Transferase</keyword>
<dbReference type="Gene3D" id="3.40.630.30">
    <property type="match status" value="1"/>
</dbReference>
<keyword evidence="5" id="KW-1185">Reference proteome</keyword>
<dbReference type="CDD" id="cd04301">
    <property type="entry name" value="NAT_SF"/>
    <property type="match status" value="1"/>
</dbReference>
<evidence type="ECO:0000313" key="5">
    <source>
        <dbReference type="Proteomes" id="UP001304125"/>
    </source>
</evidence>
<feature type="domain" description="N-acetyltransferase" evidence="3">
    <location>
        <begin position="2"/>
        <end position="151"/>
    </location>
</feature>
<gene>
    <name evidence="4" type="ORF">RN606_00770</name>
</gene>
<dbReference type="InterPro" id="IPR050832">
    <property type="entry name" value="Bact_Acetyltransf"/>
</dbReference>
<evidence type="ECO:0000256" key="1">
    <source>
        <dbReference type="ARBA" id="ARBA00022679"/>
    </source>
</evidence>
<name>A0AA96F6W8_9MICO</name>
<evidence type="ECO:0000259" key="3">
    <source>
        <dbReference type="PROSITE" id="PS51186"/>
    </source>
</evidence>
<reference evidence="4 5" key="1">
    <citation type="submission" date="2023-09" db="EMBL/GenBank/DDBJ databases">
        <title>Demequina sp. a novel bacteria isolated from Capsicum annuum.</title>
        <authorList>
            <person name="Humaira Z."/>
            <person name="Lee J."/>
            <person name="Cho D."/>
        </authorList>
    </citation>
    <scope>NUCLEOTIDE SEQUENCE [LARGE SCALE GENOMIC DNA]</scope>
    <source>
        <strain evidence="4 5">OYTSA14</strain>
    </source>
</reference>
<dbReference type="PANTHER" id="PTHR43877:SF2">
    <property type="entry name" value="AMINOALKYLPHOSPHONATE N-ACETYLTRANSFERASE-RELATED"/>
    <property type="match status" value="1"/>
</dbReference>
<dbReference type="InterPro" id="IPR027417">
    <property type="entry name" value="P-loop_NTPase"/>
</dbReference>